<dbReference type="Gene3D" id="3.40.50.1010">
    <property type="entry name" value="5'-nuclease"/>
    <property type="match status" value="1"/>
</dbReference>
<accession>A0A081BRU1</accession>
<dbReference type="Pfam" id="PF01850">
    <property type="entry name" value="PIN"/>
    <property type="match status" value="1"/>
</dbReference>
<dbReference type="HOGENOM" id="CLU_136715_1_1_0"/>
<dbReference type="Proteomes" id="UP000030700">
    <property type="component" value="Unassembled WGS sequence"/>
</dbReference>
<dbReference type="GO" id="GO:0004521">
    <property type="term" value="F:RNA endonuclease activity"/>
    <property type="evidence" value="ECO:0007669"/>
    <property type="project" value="InterPro"/>
</dbReference>
<dbReference type="SUPFAM" id="SSF88723">
    <property type="entry name" value="PIN domain-like"/>
    <property type="match status" value="1"/>
</dbReference>
<keyword evidence="3" id="KW-1185">Reference proteome</keyword>
<organism evidence="2">
    <name type="scientific">Candidatus Moduliflexus flocculans</name>
    <dbReference type="NCBI Taxonomy" id="1499966"/>
    <lineage>
        <taxon>Bacteria</taxon>
        <taxon>Candidatus Moduliflexota</taxon>
        <taxon>Candidatus Moduliflexia</taxon>
        <taxon>Candidatus Moduliflexales</taxon>
        <taxon>Candidatus Moduliflexaceae</taxon>
    </lineage>
</organism>
<dbReference type="PANTHER" id="PTHR42188:SF1">
    <property type="entry name" value="23S RRNA-SPECIFIC ENDONUCLEASE VAPC20"/>
    <property type="match status" value="1"/>
</dbReference>
<dbReference type="AlphaFoldDB" id="A0A081BRU1"/>
<evidence type="ECO:0000313" key="2">
    <source>
        <dbReference type="EMBL" id="GAK54122.1"/>
    </source>
</evidence>
<dbReference type="GO" id="GO:0016075">
    <property type="term" value="P:rRNA catabolic process"/>
    <property type="evidence" value="ECO:0007669"/>
    <property type="project" value="TreeGrafter"/>
</dbReference>
<dbReference type="InterPro" id="IPR039018">
    <property type="entry name" value="VapC20-like"/>
</dbReference>
<reference evidence="2" key="1">
    <citation type="journal article" date="2015" name="PeerJ">
        <title>First genomic representation of candidate bacterial phylum KSB3 points to enhanced environmental sensing as a trigger of wastewater bulking.</title>
        <authorList>
            <person name="Sekiguchi Y."/>
            <person name="Ohashi A."/>
            <person name="Parks D.H."/>
            <person name="Yamauchi T."/>
            <person name="Tyson G.W."/>
            <person name="Hugenholtz P."/>
        </authorList>
    </citation>
    <scope>NUCLEOTIDE SEQUENCE [LARGE SCALE GENOMIC DNA]</scope>
</reference>
<evidence type="ECO:0000313" key="3">
    <source>
        <dbReference type="Proteomes" id="UP000030700"/>
    </source>
</evidence>
<dbReference type="InterPro" id="IPR002716">
    <property type="entry name" value="PIN_dom"/>
</dbReference>
<evidence type="ECO:0000259" key="1">
    <source>
        <dbReference type="Pfam" id="PF01850"/>
    </source>
</evidence>
<protein>
    <recommendedName>
        <fullName evidence="1">PIN domain-containing protein</fullName>
    </recommendedName>
</protein>
<gene>
    <name evidence="2" type="ORF">U14_05400</name>
</gene>
<dbReference type="InterPro" id="IPR029060">
    <property type="entry name" value="PIN-like_dom_sf"/>
</dbReference>
<name>A0A081BRU1_9BACT</name>
<sequence length="136" mass="15519">MKPLFVDTSALIALGNGRDQFHAKAVMLFKEYSAEKRRFVTTNAILLEMTNAFSAAPYKPLAIRLFELIETSPAWTVVMIDRELMKRGWAKFEQMIDKDWSLVDCISMVVAQDAGMTEIFTNDHHFQQAGLIMTLK</sequence>
<proteinExistence type="predicted"/>
<dbReference type="STRING" id="1499966.U14_05400"/>
<feature type="domain" description="PIN" evidence="1">
    <location>
        <begin position="5"/>
        <end position="129"/>
    </location>
</feature>
<dbReference type="PANTHER" id="PTHR42188">
    <property type="entry name" value="23S RRNA-SPECIFIC ENDONUCLEASE VAPC20"/>
    <property type="match status" value="1"/>
</dbReference>
<dbReference type="EMBL" id="DF820460">
    <property type="protein sequence ID" value="GAK54122.1"/>
    <property type="molecule type" value="Genomic_DNA"/>
</dbReference>